<dbReference type="EMBL" id="CP103416">
    <property type="protein sequence ID" value="UVW34938.1"/>
    <property type="molecule type" value="Genomic_DNA"/>
</dbReference>
<sequence>MSTLSKRSTVYFDPAIHQAVRIKAASSHLSVSEIVDEALRMQLAEDQEDLSAFDARVREPEISYESLLKDLKKHGKI</sequence>
<dbReference type="Proteomes" id="UP001059934">
    <property type="component" value="Chromosome"/>
</dbReference>
<protein>
    <submittedName>
        <fullName evidence="1">CopG family transcriptional regulator</fullName>
    </submittedName>
</protein>
<organism evidence="1 2">
    <name type="scientific">SAR92 clade bacterium H455</name>
    <dbReference type="NCBI Taxonomy" id="2974818"/>
    <lineage>
        <taxon>Bacteria</taxon>
        <taxon>Pseudomonadati</taxon>
        <taxon>Pseudomonadota</taxon>
        <taxon>Gammaproteobacteria</taxon>
        <taxon>Cellvibrionales</taxon>
        <taxon>Porticoccaceae</taxon>
        <taxon>SAR92 clade</taxon>
    </lineage>
</organism>
<keyword evidence="2" id="KW-1185">Reference proteome</keyword>
<accession>A0ABY5TM52</accession>
<proteinExistence type="predicted"/>
<gene>
    <name evidence="1" type="ORF">NYF23_13110</name>
</gene>
<reference evidence="1" key="1">
    <citation type="submission" date="2022-08" db="EMBL/GenBank/DDBJ databases">
        <title>Catabolic pathway analysis in culturable SAR92 clade bacteria reveals their overlooked roles in DMSP degradation in coastal seas.</title>
        <authorList>
            <person name="He X."/>
            <person name="Zhang X."/>
            <person name="Zhang Y."/>
        </authorList>
    </citation>
    <scope>NUCLEOTIDE SEQUENCE</scope>
    <source>
        <strain evidence="1">H455</strain>
    </source>
</reference>
<evidence type="ECO:0000313" key="2">
    <source>
        <dbReference type="Proteomes" id="UP001059934"/>
    </source>
</evidence>
<name>A0ABY5TM52_9GAMM</name>
<evidence type="ECO:0000313" key="1">
    <source>
        <dbReference type="EMBL" id="UVW34938.1"/>
    </source>
</evidence>